<organism evidence="2 3">
    <name type="scientific">Aspergillus lucknowensis</name>
    <dbReference type="NCBI Taxonomy" id="176173"/>
    <lineage>
        <taxon>Eukaryota</taxon>
        <taxon>Fungi</taxon>
        <taxon>Dikarya</taxon>
        <taxon>Ascomycota</taxon>
        <taxon>Pezizomycotina</taxon>
        <taxon>Eurotiomycetes</taxon>
        <taxon>Eurotiomycetidae</taxon>
        <taxon>Eurotiales</taxon>
        <taxon>Aspergillaceae</taxon>
        <taxon>Aspergillus</taxon>
        <taxon>Aspergillus subgen. Nidulantes</taxon>
    </lineage>
</organism>
<dbReference type="PANTHER" id="PTHR42087:SF2">
    <property type="match status" value="1"/>
</dbReference>
<sequence length="257" mass="28621">MTLNVQTTGKHDLMFMGMHDHSFVASVPYQSARNIHLEAENCFGRSEATNSATMDLRSSEAQNPRAGPEAPNMSALSADPYQVHLPDWYSRYTACVEHFLDHAQHSAAVQSLAAYINIRLPFQLLSHPVTGFSSSDSSCSEKGMPSQVSLRCYIRRLVVTGNDTPPILEAFFGSGWEGGVGCICKQERINYLFTAKSNGWASTKAAYDILPDEHTPFLRPLHDTTEQELSMAETQWSEWLAMEDWMVGPRSPWEGGN</sequence>
<keyword evidence="3" id="KW-1185">Reference proteome</keyword>
<evidence type="ECO:0000313" key="3">
    <source>
        <dbReference type="Proteomes" id="UP001610432"/>
    </source>
</evidence>
<accession>A0ABR4LMV0</accession>
<name>A0ABR4LMV0_9EURO</name>
<protein>
    <submittedName>
        <fullName evidence="2">Uncharacterized protein</fullName>
    </submittedName>
</protein>
<dbReference type="EMBL" id="JBFXLQ010000029">
    <property type="protein sequence ID" value="KAL2865751.1"/>
    <property type="molecule type" value="Genomic_DNA"/>
</dbReference>
<proteinExistence type="predicted"/>
<reference evidence="2 3" key="1">
    <citation type="submission" date="2024-07" db="EMBL/GenBank/DDBJ databases">
        <title>Section-level genome sequencing and comparative genomics of Aspergillus sections Usti and Cavernicolus.</title>
        <authorList>
            <consortium name="Lawrence Berkeley National Laboratory"/>
            <person name="Nybo J.L."/>
            <person name="Vesth T.C."/>
            <person name="Theobald S."/>
            <person name="Frisvad J.C."/>
            <person name="Larsen T.O."/>
            <person name="Kjaerboelling I."/>
            <person name="Rothschild-Mancinelli K."/>
            <person name="Lyhne E.K."/>
            <person name="Kogle M.E."/>
            <person name="Barry K."/>
            <person name="Clum A."/>
            <person name="Na H."/>
            <person name="Ledsgaard L."/>
            <person name="Lin J."/>
            <person name="Lipzen A."/>
            <person name="Kuo A."/>
            <person name="Riley R."/>
            <person name="Mondo S."/>
            <person name="Labutti K."/>
            <person name="Haridas S."/>
            <person name="Pangalinan J."/>
            <person name="Salamov A.A."/>
            <person name="Simmons B.A."/>
            <person name="Magnuson J.K."/>
            <person name="Chen J."/>
            <person name="Drula E."/>
            <person name="Henrissat B."/>
            <person name="Wiebenga A."/>
            <person name="Lubbers R.J."/>
            <person name="Gomes A.C."/>
            <person name="Macurrencykelacurrency M.R."/>
            <person name="Stajich J."/>
            <person name="Grigoriev I.V."/>
            <person name="Mortensen U.H."/>
            <person name="De Vries R.P."/>
            <person name="Baker S.E."/>
            <person name="Andersen M.R."/>
        </authorList>
    </citation>
    <scope>NUCLEOTIDE SEQUENCE [LARGE SCALE GENOMIC DNA]</scope>
    <source>
        <strain evidence="2 3">CBS 449.75</strain>
    </source>
</reference>
<dbReference type="InterPro" id="IPR053267">
    <property type="entry name" value="Verrucosidin_biosynth-assoc"/>
</dbReference>
<gene>
    <name evidence="2" type="ORF">BJX67DRAFT_357195</name>
</gene>
<evidence type="ECO:0000256" key="1">
    <source>
        <dbReference type="SAM" id="MobiDB-lite"/>
    </source>
</evidence>
<evidence type="ECO:0000313" key="2">
    <source>
        <dbReference type="EMBL" id="KAL2865751.1"/>
    </source>
</evidence>
<dbReference type="RefSeq" id="XP_070884730.1">
    <property type="nucleotide sequence ID" value="XM_071029468.1"/>
</dbReference>
<dbReference type="Proteomes" id="UP001610432">
    <property type="component" value="Unassembled WGS sequence"/>
</dbReference>
<feature type="region of interest" description="Disordered" evidence="1">
    <location>
        <begin position="51"/>
        <end position="72"/>
    </location>
</feature>
<comment type="caution">
    <text evidence="2">The sequence shown here is derived from an EMBL/GenBank/DDBJ whole genome shotgun (WGS) entry which is preliminary data.</text>
</comment>
<dbReference type="PANTHER" id="PTHR42087">
    <property type="entry name" value="ILP IS AN APOPTOSIS INHIBITOR"/>
    <property type="match status" value="1"/>
</dbReference>
<dbReference type="GeneID" id="98144540"/>